<dbReference type="Proteomes" id="UP001139365">
    <property type="component" value="Unassembled WGS sequence"/>
</dbReference>
<accession>A0AAE3FEY0</accession>
<dbReference type="AlphaFoldDB" id="A0AAE3FEY0"/>
<feature type="domain" description="TerB N-terminal" evidence="2">
    <location>
        <begin position="141"/>
        <end position="254"/>
    </location>
</feature>
<dbReference type="InterPro" id="IPR028932">
    <property type="entry name" value="TerB-C"/>
</dbReference>
<evidence type="ECO:0000256" key="1">
    <source>
        <dbReference type="SAM" id="MobiDB-lite"/>
    </source>
</evidence>
<feature type="domain" description="TerB-C" evidence="3">
    <location>
        <begin position="512"/>
        <end position="577"/>
    </location>
</feature>
<evidence type="ECO:0000313" key="5">
    <source>
        <dbReference type="Proteomes" id="UP001139365"/>
    </source>
</evidence>
<feature type="region of interest" description="Disordered" evidence="1">
    <location>
        <begin position="26"/>
        <end position="61"/>
    </location>
</feature>
<dbReference type="Pfam" id="PF13208">
    <property type="entry name" value="TerB_N"/>
    <property type="match status" value="1"/>
</dbReference>
<feature type="compositionally biased region" description="Basic and acidic residues" evidence="1">
    <location>
        <begin position="44"/>
        <end position="55"/>
    </location>
</feature>
<gene>
    <name evidence="4" type="ORF">MR241_02215</name>
</gene>
<name>A0AAE3FEY0_9BACT</name>
<evidence type="ECO:0000313" key="4">
    <source>
        <dbReference type="EMBL" id="MCI5755091.1"/>
    </source>
</evidence>
<organism evidence="4 5">
    <name type="scientific">Candidatus Colimorpha enterica</name>
    <dbReference type="NCBI Taxonomy" id="3083063"/>
    <lineage>
        <taxon>Bacteria</taxon>
        <taxon>Pseudomonadati</taxon>
        <taxon>Bacteroidota</taxon>
        <taxon>Bacteroidia</taxon>
        <taxon>Bacteroidales</taxon>
        <taxon>Candidatus Colimorpha</taxon>
    </lineage>
</organism>
<sequence length="583" mass="65362">MNKNAADRISETDGFWDLEEMLPAKRTPRRFSSDTGTAEVSLGNDKEKEMSEPIPKRPVTGKTAAALDTARKALSDIESRLKTVSAAASHDRKTAYDEWKASRDTLSDGAENAGGVICGYTPERNPLIKKVTVKSWDAKYSFYGRFRSDALKYAGINGSPCGKVPFFSYTPQYSQLTDDQLACYFYWRDCVKNGEYPDTDYAYILLYIYEIINLPDVIPAKEGADRLYRVWCAYRGKYKNLDRIMPGWLCDYCLIGKVDPPVPVPVTDGAQGVLFLREYYAGYAPGSPSPYASALFACASDYDYTKSRFITPENRELFDRHIKSAFVYAFGKAEKEGRTVFAPIGEKATVKMNITRDAYSGAVCAYNVKRRIEIEYLSCARSPELRFAVTDAVKYAENNVRALLGIRSRFHTPNLAMPLRTAIDEYFAPFRREPKKKTDEPVPEYEKYYDAGETDFSLDAAKSLEESSWATTGLLVGDPEEEELPAPPPPEEPQRKTVSPAVTAADTAPTGGYIKEALSRVLSGDSDGFREIARARGLLPDTLCEEINEALFDEFGDTVVFADGNRYLPVPDYTEDITEWMKK</sequence>
<protein>
    <submittedName>
        <fullName evidence="4">TerB N-terminal domain-containing protein</fullName>
    </submittedName>
</protein>
<evidence type="ECO:0000259" key="3">
    <source>
        <dbReference type="Pfam" id="PF15615"/>
    </source>
</evidence>
<proteinExistence type="predicted"/>
<dbReference type="InterPro" id="IPR025266">
    <property type="entry name" value="TerB_N"/>
</dbReference>
<dbReference type="EMBL" id="JALEMU010000039">
    <property type="protein sequence ID" value="MCI5755091.1"/>
    <property type="molecule type" value="Genomic_DNA"/>
</dbReference>
<reference evidence="4 5" key="1">
    <citation type="submission" date="2022-03" db="EMBL/GenBank/DDBJ databases">
        <title>Metagenome-assembled genomes from swine fecal metagenomes.</title>
        <authorList>
            <person name="Holman D.B."/>
            <person name="Kommadath A."/>
        </authorList>
    </citation>
    <scope>NUCLEOTIDE SEQUENCE [LARGE SCALE GENOMIC DNA]</scope>
    <source>
        <strain evidence="4">SUG147</strain>
    </source>
</reference>
<dbReference type="Pfam" id="PF15615">
    <property type="entry name" value="TerB_C"/>
    <property type="match status" value="1"/>
</dbReference>
<evidence type="ECO:0000259" key="2">
    <source>
        <dbReference type="Pfam" id="PF13208"/>
    </source>
</evidence>
<comment type="caution">
    <text evidence="4">The sequence shown here is derived from an EMBL/GenBank/DDBJ whole genome shotgun (WGS) entry which is preliminary data.</text>
</comment>
<feature type="region of interest" description="Disordered" evidence="1">
    <location>
        <begin position="479"/>
        <end position="509"/>
    </location>
</feature>